<feature type="region of interest" description="Disordered" evidence="1">
    <location>
        <begin position="53"/>
        <end position="86"/>
    </location>
</feature>
<organism evidence="2 3">
    <name type="scientific">Jatropha curcas</name>
    <name type="common">Barbados nut</name>
    <dbReference type="NCBI Taxonomy" id="180498"/>
    <lineage>
        <taxon>Eukaryota</taxon>
        <taxon>Viridiplantae</taxon>
        <taxon>Streptophyta</taxon>
        <taxon>Embryophyta</taxon>
        <taxon>Tracheophyta</taxon>
        <taxon>Spermatophyta</taxon>
        <taxon>Magnoliopsida</taxon>
        <taxon>eudicotyledons</taxon>
        <taxon>Gunneridae</taxon>
        <taxon>Pentapetalae</taxon>
        <taxon>rosids</taxon>
        <taxon>fabids</taxon>
        <taxon>Malpighiales</taxon>
        <taxon>Euphorbiaceae</taxon>
        <taxon>Crotonoideae</taxon>
        <taxon>Jatropheae</taxon>
        <taxon>Jatropha</taxon>
    </lineage>
</organism>
<gene>
    <name evidence="2" type="ORF">JCGZ_18833</name>
</gene>
<keyword evidence="3" id="KW-1185">Reference proteome</keyword>
<dbReference type="AlphaFoldDB" id="A0A067K0C2"/>
<name>A0A067K0C2_JATCU</name>
<dbReference type="Proteomes" id="UP000027138">
    <property type="component" value="Unassembled WGS sequence"/>
</dbReference>
<dbReference type="EMBL" id="KK914735">
    <property type="protein sequence ID" value="KDP29671.1"/>
    <property type="molecule type" value="Genomic_DNA"/>
</dbReference>
<proteinExistence type="predicted"/>
<accession>A0A067K0C2</accession>
<evidence type="ECO:0000256" key="1">
    <source>
        <dbReference type="SAM" id="MobiDB-lite"/>
    </source>
</evidence>
<protein>
    <submittedName>
        <fullName evidence="2">Uncharacterized protein</fullName>
    </submittedName>
</protein>
<evidence type="ECO:0000313" key="2">
    <source>
        <dbReference type="EMBL" id="KDP29671.1"/>
    </source>
</evidence>
<sequence>MANEYSECLNMKGQDNTYGGINQQPTFTSPMTTDLQVAVALAHAYSQFTTKRLLKNPKPSSELVPPTKLVNPPHLEHSLPPTSPIY</sequence>
<reference evidence="2 3" key="1">
    <citation type="journal article" date="2014" name="PLoS ONE">
        <title>Global Analysis of Gene Expression Profiles in Physic Nut (Jatropha curcas L.) Seedlings Exposed to Salt Stress.</title>
        <authorList>
            <person name="Zhang L."/>
            <person name="Zhang C."/>
            <person name="Wu P."/>
            <person name="Chen Y."/>
            <person name="Li M."/>
            <person name="Jiang H."/>
            <person name="Wu G."/>
        </authorList>
    </citation>
    <scope>NUCLEOTIDE SEQUENCE [LARGE SCALE GENOMIC DNA]</scope>
    <source>
        <strain evidence="3">cv. GZQX0401</strain>
        <tissue evidence="2">Young leaves</tissue>
    </source>
</reference>
<evidence type="ECO:0000313" key="3">
    <source>
        <dbReference type="Proteomes" id="UP000027138"/>
    </source>
</evidence>